<gene>
    <name evidence="2" type="ORF">SAMN05192580_2138</name>
</gene>
<feature type="compositionally biased region" description="Polar residues" evidence="1">
    <location>
        <begin position="33"/>
        <end position="49"/>
    </location>
</feature>
<dbReference type="Proteomes" id="UP000198824">
    <property type="component" value="Unassembled WGS sequence"/>
</dbReference>
<keyword evidence="3" id="KW-1185">Reference proteome</keyword>
<accession>A0A1I6L1R0</accession>
<sequence length="287" mass="31669">MISRALSTRILTLKLRPALRFAPLRRSPASRPDSPQTGARASQRAQGQDSPAVLRTSLAACCGSPRWPVESPSGIDDQSGCPRLPQPSSLARLFVICSQRCMGANSRPKAIGHFAWRDADVGVECLRWGLISVYCDFEVFAGFRERGWSVAADDAIKRFRCSCGSHDVRFHPIAIGMRPKPIPSGPEPLRPIYREDARSLRRRGSTASPEQRAVDTALATLEHAILTVATVVSRSLSRRSRQHSMCCGRIAIVRRMSTPSWPSWRSSDDCMVAMPTQRWSGSGVSWV</sequence>
<dbReference type="STRING" id="1166337.SAMN05192580_2138"/>
<proteinExistence type="predicted"/>
<feature type="region of interest" description="Disordered" evidence="1">
    <location>
        <begin position="24"/>
        <end position="49"/>
    </location>
</feature>
<name>A0A1I6L1R0_9SPHN</name>
<protein>
    <submittedName>
        <fullName evidence="2">Uncharacterized protein</fullName>
    </submittedName>
</protein>
<evidence type="ECO:0000313" key="2">
    <source>
        <dbReference type="EMBL" id="SFR97218.1"/>
    </source>
</evidence>
<dbReference type="AlphaFoldDB" id="A0A1I6L1R0"/>
<evidence type="ECO:0000313" key="3">
    <source>
        <dbReference type="Proteomes" id="UP000198824"/>
    </source>
</evidence>
<evidence type="ECO:0000256" key="1">
    <source>
        <dbReference type="SAM" id="MobiDB-lite"/>
    </source>
</evidence>
<reference evidence="2 3" key="1">
    <citation type="submission" date="2016-10" db="EMBL/GenBank/DDBJ databases">
        <authorList>
            <person name="de Groot N.N."/>
        </authorList>
    </citation>
    <scope>NUCLEOTIDE SEQUENCE [LARGE SCALE GENOMIC DNA]</scope>
    <source>
        <strain evidence="2 3">S5-249</strain>
    </source>
</reference>
<organism evidence="2 3">
    <name type="scientific">Sphingomonas jatrophae</name>
    <dbReference type="NCBI Taxonomy" id="1166337"/>
    <lineage>
        <taxon>Bacteria</taxon>
        <taxon>Pseudomonadati</taxon>
        <taxon>Pseudomonadota</taxon>
        <taxon>Alphaproteobacteria</taxon>
        <taxon>Sphingomonadales</taxon>
        <taxon>Sphingomonadaceae</taxon>
        <taxon>Sphingomonas</taxon>
    </lineage>
</organism>
<dbReference type="EMBL" id="FOZG01000002">
    <property type="protein sequence ID" value="SFR97218.1"/>
    <property type="molecule type" value="Genomic_DNA"/>
</dbReference>